<keyword evidence="3" id="KW-1185">Reference proteome</keyword>
<organism evidence="2 3">
    <name type="scientific">Periconia digitata</name>
    <dbReference type="NCBI Taxonomy" id="1303443"/>
    <lineage>
        <taxon>Eukaryota</taxon>
        <taxon>Fungi</taxon>
        <taxon>Dikarya</taxon>
        <taxon>Ascomycota</taxon>
        <taxon>Pezizomycotina</taxon>
        <taxon>Dothideomycetes</taxon>
        <taxon>Pleosporomycetidae</taxon>
        <taxon>Pleosporales</taxon>
        <taxon>Massarineae</taxon>
        <taxon>Periconiaceae</taxon>
        <taxon>Periconia</taxon>
    </lineage>
</organism>
<reference evidence="2" key="1">
    <citation type="submission" date="2023-01" db="EMBL/GenBank/DDBJ databases">
        <authorList>
            <person name="Van Ghelder C."/>
            <person name="Rancurel C."/>
        </authorList>
    </citation>
    <scope>NUCLEOTIDE SEQUENCE</scope>
    <source>
        <strain evidence="2">CNCM I-4278</strain>
    </source>
</reference>
<dbReference type="OrthoDB" id="3688572at2759"/>
<dbReference type="AlphaFoldDB" id="A0A9W4UBJ6"/>
<gene>
    <name evidence="2" type="ORF">PDIGIT_LOCUS4949</name>
</gene>
<evidence type="ECO:0000256" key="1">
    <source>
        <dbReference type="SAM" id="MobiDB-lite"/>
    </source>
</evidence>
<name>A0A9W4UBJ6_9PLEO</name>
<protein>
    <submittedName>
        <fullName evidence="2">Uncharacterized protein</fullName>
    </submittedName>
</protein>
<sequence length="206" mass="22298">MVARASIMHPTPTGAPESQHMSDRNVLRIPFDSYRPIIPKRIPQDLPYTLAEASVKKIGVGELTGAALYNVTTDALNYICPGFLSGCVNNRKFVVPGIKFKTGNGQVENTGSIEITASAEMGPSPSSRQKMDFIHVVASVLAKQSEDETGCERVETPCHTHDCLHNISVATLLCSASTVVSVHPENNPSRSIQIFRPSRIGLGQTR</sequence>
<proteinExistence type="predicted"/>
<evidence type="ECO:0000313" key="2">
    <source>
        <dbReference type="EMBL" id="CAI6331920.1"/>
    </source>
</evidence>
<accession>A0A9W4UBJ6</accession>
<feature type="region of interest" description="Disordered" evidence="1">
    <location>
        <begin position="1"/>
        <end position="21"/>
    </location>
</feature>
<dbReference type="Proteomes" id="UP001152607">
    <property type="component" value="Unassembled WGS sequence"/>
</dbReference>
<dbReference type="EMBL" id="CAOQHR010000003">
    <property type="protein sequence ID" value="CAI6331920.1"/>
    <property type="molecule type" value="Genomic_DNA"/>
</dbReference>
<comment type="caution">
    <text evidence="2">The sequence shown here is derived from an EMBL/GenBank/DDBJ whole genome shotgun (WGS) entry which is preliminary data.</text>
</comment>
<evidence type="ECO:0000313" key="3">
    <source>
        <dbReference type="Proteomes" id="UP001152607"/>
    </source>
</evidence>